<dbReference type="GO" id="GO:0034388">
    <property type="term" value="C:Pwp2p-containing subcomplex of 90S preribosome"/>
    <property type="evidence" value="ECO:0007669"/>
    <property type="project" value="TreeGrafter"/>
</dbReference>
<accession>A0A1E4TES2</accession>
<proteinExistence type="inferred from homology"/>
<gene>
    <name evidence="7" type="ORF">CANCADRAFT_104477</name>
</gene>
<dbReference type="InterPro" id="IPR013949">
    <property type="entry name" value="Utp6"/>
</dbReference>
<dbReference type="GO" id="GO:0032040">
    <property type="term" value="C:small-subunit processome"/>
    <property type="evidence" value="ECO:0007669"/>
    <property type="project" value="TreeGrafter"/>
</dbReference>
<dbReference type="EMBL" id="KV453842">
    <property type="protein sequence ID" value="ODV90264.1"/>
    <property type="molecule type" value="Genomic_DNA"/>
</dbReference>
<reference evidence="8" key="1">
    <citation type="submission" date="2016-02" db="EMBL/GenBank/DDBJ databases">
        <title>Comparative genomics of biotechnologically important yeasts.</title>
        <authorList>
            <consortium name="DOE Joint Genome Institute"/>
            <person name="Riley R."/>
            <person name="Haridas S."/>
            <person name="Wolfe K.H."/>
            <person name="Lopes M.R."/>
            <person name="Hittinger C.T."/>
            <person name="Goker M."/>
            <person name="Salamov A."/>
            <person name="Wisecaver J."/>
            <person name="Long T.M."/>
            <person name="Aerts A.L."/>
            <person name="Barry K."/>
            <person name="Choi C."/>
            <person name="Clum A."/>
            <person name="Coughlan A.Y."/>
            <person name="Deshpande S."/>
            <person name="Douglass A.P."/>
            <person name="Hanson S.J."/>
            <person name="Klenk H.-P."/>
            <person name="Labutti K."/>
            <person name="Lapidus A."/>
            <person name="Lindquist E."/>
            <person name="Lipzen A."/>
            <person name="Meier-Kolthoff J.P."/>
            <person name="Ohm R.A."/>
            <person name="Otillar R.P."/>
            <person name="Pangilinan J."/>
            <person name="Peng Y."/>
            <person name="Rokas A."/>
            <person name="Rosa C.A."/>
            <person name="Scheuner C."/>
            <person name="Sibirny A.A."/>
            <person name="Slot J.C."/>
            <person name="Stielow J.B."/>
            <person name="Sun H."/>
            <person name="Kurtzman C.P."/>
            <person name="Blackwell M."/>
            <person name="Jeffries T.W."/>
            <person name="Grigoriev I.V."/>
        </authorList>
    </citation>
    <scope>NUCLEOTIDE SEQUENCE [LARGE SCALE GENOMIC DNA]</scope>
    <source>
        <strain evidence="8">NRRL Y-17796</strain>
    </source>
</reference>
<name>A0A1E4TES2_9ASCO</name>
<evidence type="ECO:0000256" key="1">
    <source>
        <dbReference type="ARBA" id="ARBA00004604"/>
    </source>
</evidence>
<dbReference type="Pfam" id="PF08640">
    <property type="entry name" value="U3_assoc_6"/>
    <property type="match status" value="1"/>
</dbReference>
<evidence type="ECO:0000256" key="4">
    <source>
        <dbReference type="ARBA" id="ARBA00022737"/>
    </source>
</evidence>
<evidence type="ECO:0000259" key="6">
    <source>
        <dbReference type="Pfam" id="PF08640"/>
    </source>
</evidence>
<dbReference type="PANTHER" id="PTHR23271">
    <property type="entry name" value="HEPATOCELLULAR CARCINOMA-ASSOCIATED ANTIGEN 66"/>
    <property type="match status" value="1"/>
</dbReference>
<keyword evidence="5" id="KW-0539">Nucleus</keyword>
<dbReference type="GO" id="GO:0030515">
    <property type="term" value="F:snoRNA binding"/>
    <property type="evidence" value="ECO:0007669"/>
    <property type="project" value="InterPro"/>
</dbReference>
<organism evidence="7 8">
    <name type="scientific">Tortispora caseinolytica NRRL Y-17796</name>
    <dbReference type="NCBI Taxonomy" id="767744"/>
    <lineage>
        <taxon>Eukaryota</taxon>
        <taxon>Fungi</taxon>
        <taxon>Dikarya</taxon>
        <taxon>Ascomycota</taxon>
        <taxon>Saccharomycotina</taxon>
        <taxon>Trigonopsidomycetes</taxon>
        <taxon>Trigonopsidales</taxon>
        <taxon>Trigonopsidaceae</taxon>
        <taxon>Tortispora</taxon>
    </lineage>
</organism>
<evidence type="ECO:0000313" key="8">
    <source>
        <dbReference type="Proteomes" id="UP000095023"/>
    </source>
</evidence>
<dbReference type="PANTHER" id="PTHR23271:SF1">
    <property type="entry name" value="U3 SMALL NUCLEOLAR RNA-ASSOCIATED PROTEIN 6 HOMOLOG"/>
    <property type="match status" value="1"/>
</dbReference>
<comment type="subcellular location">
    <subcellularLocation>
        <location evidence="1">Nucleus</location>
        <location evidence="1">Nucleolus</location>
    </subcellularLocation>
</comment>
<evidence type="ECO:0000256" key="2">
    <source>
        <dbReference type="ARBA" id="ARBA00010734"/>
    </source>
</evidence>
<comment type="similarity">
    <text evidence="2">Belongs to the UTP6 family.</text>
</comment>
<dbReference type="InterPro" id="IPR011990">
    <property type="entry name" value="TPR-like_helical_dom_sf"/>
</dbReference>
<dbReference type="GO" id="GO:0000462">
    <property type="term" value="P:maturation of SSU-rRNA from tricistronic rRNA transcript (SSU-rRNA, 5.8S rRNA, LSU-rRNA)"/>
    <property type="evidence" value="ECO:0007669"/>
    <property type="project" value="InterPro"/>
</dbReference>
<sequence length="382" mass="44193">MSEKARFFIEKSIPELKDLEKKGIFNKDELNRISKKRMEFENRINNRGSKVKDFQLYIEYEKNIEELKKSRRSKKNIDTKSAISNWSGARRINFIFERALRKFPGNTGLWIEAIEYARSQKMFKIINNLINRMLKLHPKKPELWIFAASYEIDDNSDIIAARRLLQNGLKFNNDSIDLWCAYGHLELSYIVKILLRRKILGIDNEDNTQTKDEDESTLLLPETELDLPDIEVNVLGSVDQNPALQGSVVKLVFDSGMKVFNFSQKSALKFTKAYADTICEFADSTIDVWPIYDYVITTAFTEYSSSADLGYLYCISPLQLVAFNTSEFVKRLRISAQRAFDLKKSLDIAREYSHYLTSLLTDDTNKELKESITAIAESIISK</sequence>
<dbReference type="SMART" id="SM00386">
    <property type="entry name" value="HAT"/>
    <property type="match status" value="3"/>
</dbReference>
<dbReference type="Proteomes" id="UP000095023">
    <property type="component" value="Unassembled WGS sequence"/>
</dbReference>
<dbReference type="AlphaFoldDB" id="A0A1E4TES2"/>
<protein>
    <recommendedName>
        <fullName evidence="6">U3 small nucleolar RNA-associated protein 6 N-terminal domain-containing protein</fullName>
    </recommendedName>
</protein>
<evidence type="ECO:0000256" key="5">
    <source>
        <dbReference type="ARBA" id="ARBA00023242"/>
    </source>
</evidence>
<keyword evidence="8" id="KW-1185">Reference proteome</keyword>
<evidence type="ECO:0000256" key="3">
    <source>
        <dbReference type="ARBA" id="ARBA00022552"/>
    </source>
</evidence>
<feature type="domain" description="U3 small nucleolar RNA-associated protein 6 N-terminal" evidence="6">
    <location>
        <begin position="9"/>
        <end position="91"/>
    </location>
</feature>
<dbReference type="SUPFAM" id="SSF48452">
    <property type="entry name" value="TPR-like"/>
    <property type="match status" value="1"/>
</dbReference>
<dbReference type="InterPro" id="IPR003107">
    <property type="entry name" value="HAT"/>
</dbReference>
<dbReference type="InterPro" id="IPR055347">
    <property type="entry name" value="UTP6_N"/>
</dbReference>
<keyword evidence="4" id="KW-0677">Repeat</keyword>
<dbReference type="Gene3D" id="1.25.40.10">
    <property type="entry name" value="Tetratricopeptide repeat domain"/>
    <property type="match status" value="1"/>
</dbReference>
<keyword evidence="3" id="KW-0698">rRNA processing</keyword>
<evidence type="ECO:0000313" key="7">
    <source>
        <dbReference type="EMBL" id="ODV90264.1"/>
    </source>
</evidence>
<dbReference type="OrthoDB" id="28112at2759"/>